<protein>
    <submittedName>
        <fullName evidence="1">Uncharacterized protein</fullName>
    </submittedName>
</protein>
<gene>
    <name evidence="1" type="ORF">LCGC14_0297550</name>
</gene>
<organism evidence="1">
    <name type="scientific">marine sediment metagenome</name>
    <dbReference type="NCBI Taxonomy" id="412755"/>
    <lineage>
        <taxon>unclassified sequences</taxon>
        <taxon>metagenomes</taxon>
        <taxon>ecological metagenomes</taxon>
    </lineage>
</organism>
<name>A0A0F9U834_9ZZZZ</name>
<comment type="caution">
    <text evidence="1">The sequence shown here is derived from an EMBL/GenBank/DDBJ whole genome shotgun (WGS) entry which is preliminary data.</text>
</comment>
<evidence type="ECO:0000313" key="1">
    <source>
        <dbReference type="EMBL" id="KKN83517.1"/>
    </source>
</evidence>
<proteinExistence type="predicted"/>
<sequence length="98" mass="11132">MKKPCGNAAVPKQNTREILATMWEKLTGEDRLGYAKESLRKQRYSKCTHASKCGRMCPNLIKDFGIEEVFCRDIATGKETPLYEALENPDFECPIGLF</sequence>
<reference evidence="1" key="1">
    <citation type="journal article" date="2015" name="Nature">
        <title>Complex archaea that bridge the gap between prokaryotes and eukaryotes.</title>
        <authorList>
            <person name="Spang A."/>
            <person name="Saw J.H."/>
            <person name="Jorgensen S.L."/>
            <person name="Zaremba-Niedzwiedzka K."/>
            <person name="Martijn J."/>
            <person name="Lind A.E."/>
            <person name="van Eijk R."/>
            <person name="Schleper C."/>
            <person name="Guy L."/>
            <person name="Ettema T.J."/>
        </authorList>
    </citation>
    <scope>NUCLEOTIDE SEQUENCE</scope>
</reference>
<dbReference type="EMBL" id="LAZR01000183">
    <property type="protein sequence ID" value="KKN83517.1"/>
    <property type="molecule type" value="Genomic_DNA"/>
</dbReference>
<accession>A0A0F9U834</accession>
<dbReference type="AlphaFoldDB" id="A0A0F9U834"/>